<keyword evidence="5" id="KW-1185">Reference proteome</keyword>
<evidence type="ECO:0000256" key="3">
    <source>
        <dbReference type="PROSITE-ProRule" id="PRU00339"/>
    </source>
</evidence>
<dbReference type="InterPro" id="IPR019734">
    <property type="entry name" value="TPR_rpt"/>
</dbReference>
<accession>A0ABX8WVB4</accession>
<organism evidence="4 5">
    <name type="scientific">Sphaerospermopsis torques-reginae ITEP-024</name>
    <dbReference type="NCBI Taxonomy" id="984208"/>
    <lineage>
        <taxon>Bacteria</taxon>
        <taxon>Bacillati</taxon>
        <taxon>Cyanobacteriota</taxon>
        <taxon>Cyanophyceae</taxon>
        <taxon>Nostocales</taxon>
        <taxon>Aphanizomenonaceae</taxon>
        <taxon>Sphaerospermopsis</taxon>
        <taxon>Sphaerospermopsis torques-reginae</taxon>
    </lineage>
</organism>
<evidence type="ECO:0000313" key="4">
    <source>
        <dbReference type="EMBL" id="QYX30375.1"/>
    </source>
</evidence>
<dbReference type="PROSITE" id="PS50005">
    <property type="entry name" value="TPR"/>
    <property type="match status" value="1"/>
</dbReference>
<sequence>MAYKGRGLVYGEQKKWELALADYNQAIKINPDYSCWPTRVAVLFTVEQKKWELALADFNQAININPDYSYWLTWVAVLFTVQQQKWELALADYNQALKLNPDDSSGLQGSRTCLRMSSKNGN</sequence>
<dbReference type="PANTHER" id="PTHR44858">
    <property type="entry name" value="TETRATRICOPEPTIDE REPEAT PROTEIN 6"/>
    <property type="match status" value="1"/>
</dbReference>
<evidence type="ECO:0000256" key="1">
    <source>
        <dbReference type="ARBA" id="ARBA00022737"/>
    </source>
</evidence>
<dbReference type="InterPro" id="IPR011990">
    <property type="entry name" value="TPR-like_helical_dom_sf"/>
</dbReference>
<dbReference type="InterPro" id="IPR050498">
    <property type="entry name" value="Ycf3"/>
</dbReference>
<evidence type="ECO:0000313" key="5">
    <source>
        <dbReference type="Proteomes" id="UP000826540"/>
    </source>
</evidence>
<feature type="repeat" description="TPR" evidence="3">
    <location>
        <begin position="2"/>
        <end position="33"/>
    </location>
</feature>
<protein>
    <submittedName>
        <fullName evidence="4">Tetratricopeptide repeat protein</fullName>
    </submittedName>
</protein>
<dbReference type="SMART" id="SM00028">
    <property type="entry name" value="TPR"/>
    <property type="match status" value="3"/>
</dbReference>
<proteinExistence type="predicted"/>
<dbReference type="Proteomes" id="UP000826540">
    <property type="component" value="Chromosome"/>
</dbReference>
<keyword evidence="2 3" id="KW-0802">TPR repeat</keyword>
<dbReference type="PANTHER" id="PTHR44858:SF1">
    <property type="entry name" value="UDP-N-ACETYLGLUCOSAMINE--PEPTIDE N-ACETYLGLUCOSAMINYLTRANSFERASE SPINDLY-RELATED"/>
    <property type="match status" value="1"/>
</dbReference>
<keyword evidence="1" id="KW-0677">Repeat</keyword>
<gene>
    <name evidence="4" type="ORF">K2F26_15765</name>
</gene>
<name>A0ABX8WVB4_9CYAN</name>
<dbReference type="Pfam" id="PF00515">
    <property type="entry name" value="TPR_1"/>
    <property type="match status" value="1"/>
</dbReference>
<dbReference type="SUPFAM" id="SSF48452">
    <property type="entry name" value="TPR-like"/>
    <property type="match status" value="1"/>
</dbReference>
<reference evidence="4 5" key="1">
    <citation type="journal article" date="2022" name="J. Am. Chem. Soc.">
        <title>Biosynthesis of Guanitoxin Enables Global Environmental Detection in Freshwater Cyanobacteria.</title>
        <authorList>
            <person name="Lima S.T."/>
            <person name="Fallon T.R."/>
            <person name="Cordoza J.L."/>
            <person name="Chekan J.R."/>
            <person name="Delbaje E."/>
            <person name="Hopiavuori A.R."/>
            <person name="Alvarenga D.O."/>
            <person name="Wood S.M."/>
            <person name="Luhavaya H."/>
            <person name="Baumgartner J.T."/>
            <person name="Dorr F.A."/>
            <person name="Etchegaray A."/>
            <person name="Pinto E."/>
            <person name="McKinnie S.M.K."/>
            <person name="Fiore M.F."/>
            <person name="Moore B.S."/>
        </authorList>
    </citation>
    <scope>NUCLEOTIDE SEQUENCE [LARGE SCALE GENOMIC DNA]</scope>
    <source>
        <strain evidence="4 5">ITEP-024</strain>
    </source>
</reference>
<dbReference type="Gene3D" id="1.25.40.10">
    <property type="entry name" value="Tetratricopeptide repeat domain"/>
    <property type="match status" value="2"/>
</dbReference>
<dbReference type="RefSeq" id="WP_220608586.1">
    <property type="nucleotide sequence ID" value="NZ_CP080598.1"/>
</dbReference>
<dbReference type="EMBL" id="CP080598">
    <property type="protein sequence ID" value="QYX30375.1"/>
    <property type="molecule type" value="Genomic_DNA"/>
</dbReference>
<evidence type="ECO:0000256" key="2">
    <source>
        <dbReference type="ARBA" id="ARBA00022803"/>
    </source>
</evidence>